<dbReference type="InterPro" id="IPR015942">
    <property type="entry name" value="Asp/Glu/hydantoin_racemase"/>
</dbReference>
<evidence type="ECO:0000256" key="1">
    <source>
        <dbReference type="ARBA" id="ARBA00038414"/>
    </source>
</evidence>
<dbReference type="AlphaFoldDB" id="A0AAU7JEJ4"/>
<dbReference type="Gene3D" id="3.40.50.12500">
    <property type="match status" value="1"/>
</dbReference>
<evidence type="ECO:0000313" key="2">
    <source>
        <dbReference type="EMBL" id="XBO38652.1"/>
    </source>
</evidence>
<dbReference type="InterPro" id="IPR052186">
    <property type="entry name" value="Hydantoin_racemase-like"/>
</dbReference>
<gene>
    <name evidence="2" type="ORF">ABEG18_23635</name>
</gene>
<sequence>MNILLLNPNTTQALTDRMARVASAAASAGTRIEPVTATRGVPYISTRAEAQIAGAIALEILAERRAAVDGVIMAAFGDPGLGAAREMLEIPVVGMAEAAMLTACMLGRRFAIVTFARALEPWFQECVEANGLAHRCAGVQCATGAFSSIDAVQAEMEERLVETALACLDALRPDVIILAGAPLSGLAPVIRDRVPVPLVDGVVAAVKQIEGLVAQKPRKAQAGSFRKPAGKMSQGLAPALAQWLRDDRPA</sequence>
<dbReference type="PANTHER" id="PTHR28047">
    <property type="entry name" value="PROTEIN DCG1"/>
    <property type="match status" value="1"/>
</dbReference>
<dbReference type="RefSeq" id="WP_406855492.1">
    <property type="nucleotide sequence ID" value="NZ_CP157484.1"/>
</dbReference>
<accession>A0AAU7JEJ4</accession>
<dbReference type="InterPro" id="IPR053714">
    <property type="entry name" value="Iso_Racemase_Enz_sf"/>
</dbReference>
<proteinExistence type="inferred from homology"/>
<organism evidence="2">
    <name type="scientific">Alsobacter sp. KACC 23698</name>
    <dbReference type="NCBI Taxonomy" id="3149229"/>
    <lineage>
        <taxon>Bacteria</taxon>
        <taxon>Pseudomonadati</taxon>
        <taxon>Pseudomonadota</taxon>
        <taxon>Alphaproteobacteria</taxon>
        <taxon>Hyphomicrobiales</taxon>
        <taxon>Alsobacteraceae</taxon>
        <taxon>Alsobacter</taxon>
    </lineage>
</organism>
<dbReference type="Pfam" id="PF01177">
    <property type="entry name" value="Asp_Glu_race"/>
    <property type="match status" value="1"/>
</dbReference>
<reference evidence="2" key="1">
    <citation type="submission" date="2024-05" db="EMBL/GenBank/DDBJ databases">
        <authorList>
            <person name="Kim S."/>
            <person name="Heo J."/>
            <person name="Choi H."/>
            <person name="Choi Y."/>
            <person name="Kwon S.-W."/>
            <person name="Kim Y."/>
        </authorList>
    </citation>
    <scope>NUCLEOTIDE SEQUENCE</scope>
    <source>
        <strain evidence="2">KACC 23698</strain>
    </source>
</reference>
<comment type="similarity">
    <text evidence="1">Belongs to the HyuE racemase family.</text>
</comment>
<dbReference type="EMBL" id="CP157484">
    <property type="protein sequence ID" value="XBO38652.1"/>
    <property type="molecule type" value="Genomic_DNA"/>
</dbReference>
<dbReference type="GO" id="GO:0047661">
    <property type="term" value="F:amino-acid racemase activity"/>
    <property type="evidence" value="ECO:0007669"/>
    <property type="project" value="InterPro"/>
</dbReference>
<name>A0AAU7JEJ4_9HYPH</name>
<dbReference type="PANTHER" id="PTHR28047:SF5">
    <property type="entry name" value="PROTEIN DCG1"/>
    <property type="match status" value="1"/>
</dbReference>
<protein>
    <submittedName>
        <fullName evidence="2">Aspartate/glutamate racemase family protein</fullName>
    </submittedName>
</protein>